<dbReference type="STRING" id="1002526.SAMN05216578_102246"/>
<accession>A0A1I6AN62</accession>
<gene>
    <name evidence="1" type="ORF">SAMN05216578_102246</name>
</gene>
<evidence type="ECO:0000313" key="2">
    <source>
        <dbReference type="Proteomes" id="UP000242815"/>
    </source>
</evidence>
<dbReference type="OrthoDB" id="7031774at2"/>
<protein>
    <submittedName>
        <fullName evidence="1">Uncharacterized protein</fullName>
    </submittedName>
</protein>
<name>A0A1I6AN62_9GAMM</name>
<reference evidence="1 2" key="1">
    <citation type="submission" date="2016-10" db="EMBL/GenBank/DDBJ databases">
        <authorList>
            <person name="de Groot N.N."/>
        </authorList>
    </citation>
    <scope>NUCLEOTIDE SEQUENCE [LARGE SCALE GENOMIC DNA]</scope>
    <source>
        <strain evidence="1 2">JCM 18415</strain>
    </source>
</reference>
<dbReference type="AlphaFoldDB" id="A0A1I6AN62"/>
<proteinExistence type="predicted"/>
<evidence type="ECO:0000313" key="1">
    <source>
        <dbReference type="EMBL" id="SFQ70086.1"/>
    </source>
</evidence>
<sequence length="241" mass="25624">MLNFINNWARPIELASGSETALLDLPDGEYLLTIADSSAAASRWEIVRAEVDGGVATLQRGQEETLAQAWPEGSVIYCGVTAGALNEIMQSGGAAPGGGWGKILVATNHEDVGVLSYTLSPTDVDVYVGSSGVGYDVELAIPEDMPPGAAMRVPAKLSIYWGASLLIRAPGPLEVEITSGVAATTLEDNGHVLRMFFEDGPGIQALFNMDLSVDRYGANYHIGCALRERPEEIYLPDEPID</sequence>
<dbReference type="Proteomes" id="UP000242815">
    <property type="component" value="Unassembled WGS sequence"/>
</dbReference>
<organism evidence="1 2">
    <name type="scientific">Halopseudomonas formosensis</name>
    <dbReference type="NCBI Taxonomy" id="1002526"/>
    <lineage>
        <taxon>Bacteria</taxon>
        <taxon>Pseudomonadati</taxon>
        <taxon>Pseudomonadota</taxon>
        <taxon>Gammaproteobacteria</taxon>
        <taxon>Pseudomonadales</taxon>
        <taxon>Pseudomonadaceae</taxon>
        <taxon>Halopseudomonas</taxon>
    </lineage>
</organism>
<dbReference type="EMBL" id="FOYD01000002">
    <property type="protein sequence ID" value="SFQ70086.1"/>
    <property type="molecule type" value="Genomic_DNA"/>
</dbReference>
<dbReference type="RefSeq" id="WP_090537342.1">
    <property type="nucleotide sequence ID" value="NZ_FOYD01000002.1"/>
</dbReference>